<feature type="region of interest" description="Disordered" evidence="1">
    <location>
        <begin position="103"/>
        <end position="154"/>
    </location>
</feature>
<feature type="compositionally biased region" description="Basic residues" evidence="1">
    <location>
        <begin position="121"/>
        <end position="134"/>
    </location>
</feature>
<dbReference type="AlphaFoldDB" id="A0A1I8FMF1"/>
<keyword evidence="3" id="KW-1185">Reference proteome</keyword>
<evidence type="ECO:0000313" key="4">
    <source>
        <dbReference type="WBParaSite" id="maker-unitig_38888-snap-gene-0.2-mRNA-1"/>
    </source>
</evidence>
<dbReference type="Pfam" id="PF01740">
    <property type="entry name" value="STAS"/>
    <property type="match status" value="1"/>
</dbReference>
<proteinExistence type="predicted"/>
<feature type="region of interest" description="Disordered" evidence="1">
    <location>
        <begin position="214"/>
        <end position="374"/>
    </location>
</feature>
<evidence type="ECO:0000259" key="2">
    <source>
        <dbReference type="PROSITE" id="PS50801"/>
    </source>
</evidence>
<feature type="domain" description="STAS" evidence="2">
    <location>
        <begin position="13"/>
        <end position="89"/>
    </location>
</feature>
<dbReference type="PROSITE" id="PS50801">
    <property type="entry name" value="STAS"/>
    <property type="match status" value="1"/>
</dbReference>
<evidence type="ECO:0000256" key="1">
    <source>
        <dbReference type="SAM" id="MobiDB-lite"/>
    </source>
</evidence>
<dbReference type="InterPro" id="IPR002645">
    <property type="entry name" value="STAS_dom"/>
</dbReference>
<accession>A0A1I8FMF1</accession>
<organism evidence="3 4">
    <name type="scientific">Macrostomum lignano</name>
    <dbReference type="NCBI Taxonomy" id="282301"/>
    <lineage>
        <taxon>Eukaryota</taxon>
        <taxon>Metazoa</taxon>
        <taxon>Spiralia</taxon>
        <taxon>Lophotrochozoa</taxon>
        <taxon>Platyhelminthes</taxon>
        <taxon>Rhabditophora</taxon>
        <taxon>Macrostomorpha</taxon>
        <taxon>Macrostomida</taxon>
        <taxon>Macrostomidae</taxon>
        <taxon>Macrostomum</taxon>
    </lineage>
</organism>
<feature type="compositionally biased region" description="Basic and acidic residues" evidence="1">
    <location>
        <begin position="223"/>
        <end position="237"/>
    </location>
</feature>
<protein>
    <submittedName>
        <fullName evidence="4">STAS domain-containing protein</fullName>
    </submittedName>
</protein>
<feature type="compositionally biased region" description="Low complexity" evidence="1">
    <location>
        <begin position="293"/>
        <end position="304"/>
    </location>
</feature>
<feature type="compositionally biased region" description="Low complexity" evidence="1">
    <location>
        <begin position="249"/>
        <end position="260"/>
    </location>
</feature>
<reference evidence="4" key="1">
    <citation type="submission" date="2016-11" db="UniProtKB">
        <authorList>
            <consortium name="WormBaseParasite"/>
        </authorList>
    </citation>
    <scope>IDENTIFICATION</scope>
</reference>
<dbReference type="WBParaSite" id="maker-unitig_38888-snap-gene-0.2-mRNA-1">
    <property type="protein sequence ID" value="maker-unitig_38888-snap-gene-0.2-mRNA-1"/>
    <property type="gene ID" value="maker-unitig_38888-snap-gene-0.2"/>
</dbReference>
<evidence type="ECO:0000313" key="3">
    <source>
        <dbReference type="Proteomes" id="UP000095280"/>
    </source>
</evidence>
<dbReference type="InterPro" id="IPR036513">
    <property type="entry name" value="STAS_dom_sf"/>
</dbReference>
<sequence>LRPGRGNSEVRGSIPQLRTALSSASSPQPSQVRAEFRHVCADLSLATGIDFAVVEALKTVRERLRLLSARLFVVARQPEVRQILEQAGLPVFESVQAAESGLSASAGASEDDAADHVTAGARRRHRRMTRRRRAAQGGGEQRLRRIADPDATLDEEAGRFGRLAGGGRAAGGSASSSELSSVITRMPSGPTLDLAAGAAAAAGRLVAGWTVGAQEQEPPQEPQQERREAQERRERGAQEAGAAGGAGAAGAAEPQEPQEAGGAGAAGAAGPSSVRSKATTTLPPSPFDDSTVAAAAPGCSASAGTQPPSGRKRTVSTGSAAAGRPECRGKARQRAGRPAGAAGRSRGSASWTSARARSRGPRRDADAAAGQRAAQRGRQVCQGHFVATAAAAKHVDTILVRVPEAGMGLSSSTRCVSCWAVSARARLTVTQYPARAVAACWSCTQPTVRRFSTRVRDAAVACGAADE</sequence>
<feature type="compositionally biased region" description="Low complexity" evidence="1">
    <location>
        <begin position="336"/>
        <end position="355"/>
    </location>
</feature>
<feature type="compositionally biased region" description="Polar residues" evidence="1">
    <location>
        <begin position="273"/>
        <end position="282"/>
    </location>
</feature>
<dbReference type="Proteomes" id="UP000095280">
    <property type="component" value="Unplaced"/>
</dbReference>
<dbReference type="Gene3D" id="3.30.750.24">
    <property type="entry name" value="STAS domain"/>
    <property type="match status" value="1"/>
</dbReference>
<dbReference type="SUPFAM" id="SSF52091">
    <property type="entry name" value="SpoIIaa-like"/>
    <property type="match status" value="1"/>
</dbReference>
<name>A0A1I8FMF1_9PLAT</name>